<reference evidence="2 3" key="1">
    <citation type="submission" date="2019-12" db="EMBL/GenBank/DDBJ databases">
        <title>Chitinophaga sp. strain ysch24 (GDMCC 1.1355), whole genome shotgun sequence.</title>
        <authorList>
            <person name="Zhang X."/>
        </authorList>
    </citation>
    <scope>NUCLEOTIDE SEQUENCE [LARGE SCALE GENOMIC DNA]</scope>
    <source>
        <strain evidence="3">ysch24</strain>
    </source>
</reference>
<dbReference type="InterPro" id="IPR041667">
    <property type="entry name" value="Cupin_8"/>
</dbReference>
<dbReference type="RefSeq" id="WP_157308848.1">
    <property type="nucleotide sequence ID" value="NZ_WRXN01000013.1"/>
</dbReference>
<evidence type="ECO:0000259" key="1">
    <source>
        <dbReference type="PROSITE" id="PS51184"/>
    </source>
</evidence>
<dbReference type="PROSITE" id="PS51184">
    <property type="entry name" value="JMJC"/>
    <property type="match status" value="1"/>
</dbReference>
<evidence type="ECO:0000313" key="3">
    <source>
        <dbReference type="Proteomes" id="UP000461730"/>
    </source>
</evidence>
<evidence type="ECO:0000313" key="2">
    <source>
        <dbReference type="EMBL" id="MVT11421.1"/>
    </source>
</evidence>
<dbReference type="AlphaFoldDB" id="A0A7K1UAL5"/>
<accession>A0A7K1UAL5</accession>
<dbReference type="GO" id="GO:0016706">
    <property type="term" value="F:2-oxoglutarate-dependent dioxygenase activity"/>
    <property type="evidence" value="ECO:0007669"/>
    <property type="project" value="TreeGrafter"/>
</dbReference>
<gene>
    <name evidence="2" type="ORF">GO493_24360</name>
</gene>
<dbReference type="InterPro" id="IPR050910">
    <property type="entry name" value="JMJD6_ArgDemeth/LysHydrox"/>
</dbReference>
<dbReference type="GO" id="GO:0005737">
    <property type="term" value="C:cytoplasm"/>
    <property type="evidence" value="ECO:0007669"/>
    <property type="project" value="TreeGrafter"/>
</dbReference>
<comment type="caution">
    <text evidence="2">The sequence shown here is derived from an EMBL/GenBank/DDBJ whole genome shotgun (WGS) entry which is preliminary data.</text>
</comment>
<dbReference type="Pfam" id="PF13621">
    <property type="entry name" value="Cupin_8"/>
    <property type="match status" value="1"/>
</dbReference>
<dbReference type="PANTHER" id="PTHR12480">
    <property type="entry name" value="ARGININE DEMETHYLASE AND LYSYL-HYDROXYLASE JMJD"/>
    <property type="match status" value="1"/>
</dbReference>
<protein>
    <submittedName>
        <fullName evidence="2">Hydroxylase</fullName>
    </submittedName>
</protein>
<dbReference type="Proteomes" id="UP000461730">
    <property type="component" value="Unassembled WGS sequence"/>
</dbReference>
<dbReference type="GO" id="GO:0043565">
    <property type="term" value="F:sequence-specific DNA binding"/>
    <property type="evidence" value="ECO:0007669"/>
    <property type="project" value="TreeGrafter"/>
</dbReference>
<name>A0A7K1UAL5_9BACT</name>
<sequence length="279" mass="32566">MKNSNNEFMSVERISSPSKAVFNKQYGFASRPVLITGMTDNWNAMTRWTTEFFESRMGQYEALASRSRDRKDKKQMKVREYFSYMRNSTDNDPYYLSNCQFHLKTDMTADYTVPDYFISCLQLMEDKLPLQFRLSWMFIGAANTYSALHLDIFNTSAWNAVITGRKLWLFYPSEQARYLYNGNVNPFSPDLEKYPEFSKAKPLVCVQHPGEVVFTPSGWWHAVLNEEGGISITENFINETNYDIVRATLAHYQKTEEARIVDECMTRYLVEENNASLLI</sequence>
<dbReference type="SUPFAM" id="SSF51197">
    <property type="entry name" value="Clavaminate synthase-like"/>
    <property type="match status" value="1"/>
</dbReference>
<proteinExistence type="predicted"/>
<dbReference type="GO" id="GO:0045905">
    <property type="term" value="P:positive regulation of translational termination"/>
    <property type="evidence" value="ECO:0007669"/>
    <property type="project" value="TreeGrafter"/>
</dbReference>
<keyword evidence="3" id="KW-1185">Reference proteome</keyword>
<organism evidence="2 3">
    <name type="scientific">Chitinophaga tropicalis</name>
    <dbReference type="NCBI Taxonomy" id="2683588"/>
    <lineage>
        <taxon>Bacteria</taxon>
        <taxon>Pseudomonadati</taxon>
        <taxon>Bacteroidota</taxon>
        <taxon>Chitinophagia</taxon>
        <taxon>Chitinophagales</taxon>
        <taxon>Chitinophagaceae</taxon>
        <taxon>Chitinophaga</taxon>
    </lineage>
</organism>
<dbReference type="PANTHER" id="PTHR12480:SF6">
    <property type="entry name" value="2-OXOGLUTARATE AND IRON-DEPENDENT OXYGENASE JMJD4"/>
    <property type="match status" value="1"/>
</dbReference>
<dbReference type="EMBL" id="WRXN01000013">
    <property type="protein sequence ID" value="MVT11421.1"/>
    <property type="molecule type" value="Genomic_DNA"/>
</dbReference>
<dbReference type="InterPro" id="IPR003347">
    <property type="entry name" value="JmjC_dom"/>
</dbReference>
<dbReference type="SMART" id="SM00558">
    <property type="entry name" value="JmjC"/>
    <property type="match status" value="1"/>
</dbReference>
<dbReference type="Gene3D" id="2.60.120.650">
    <property type="entry name" value="Cupin"/>
    <property type="match status" value="1"/>
</dbReference>
<feature type="domain" description="JmjC" evidence="1">
    <location>
        <begin position="102"/>
        <end position="253"/>
    </location>
</feature>